<keyword evidence="3" id="KW-1185">Reference proteome</keyword>
<evidence type="ECO:0000313" key="2">
    <source>
        <dbReference type="EMBL" id="RNA20597.1"/>
    </source>
</evidence>
<dbReference type="Proteomes" id="UP000276133">
    <property type="component" value="Unassembled WGS sequence"/>
</dbReference>
<keyword evidence="1" id="KW-0812">Transmembrane</keyword>
<accession>A0A3M7RAP0</accession>
<keyword evidence="1" id="KW-1133">Transmembrane helix</keyword>
<evidence type="ECO:0000313" key="3">
    <source>
        <dbReference type="Proteomes" id="UP000276133"/>
    </source>
</evidence>
<evidence type="ECO:0000256" key="1">
    <source>
        <dbReference type="SAM" id="Phobius"/>
    </source>
</evidence>
<feature type="transmembrane region" description="Helical" evidence="1">
    <location>
        <begin position="93"/>
        <end position="118"/>
    </location>
</feature>
<dbReference type="AlphaFoldDB" id="A0A3M7RAP0"/>
<gene>
    <name evidence="2" type="ORF">BpHYR1_013779</name>
</gene>
<sequence>MNSAISKCTIQSAHHRNNANLILFDHYEHQKLITNFNLPYFIRQLLIFFILFFSLILFPVDNNALILRAPYNIHSTTFIILFLCFLKISKTIAFYFLVALGLVEQVLVLVVADAVVAVPNFAGEQPNSDRSFCLDASFSCSFLFRFASRGLKIICSSESNNLMPISRFTMDDFPVIVDALIVKDLLKKDDEPSG</sequence>
<keyword evidence="1" id="KW-0472">Membrane</keyword>
<dbReference type="EMBL" id="REGN01003816">
    <property type="protein sequence ID" value="RNA20597.1"/>
    <property type="molecule type" value="Genomic_DNA"/>
</dbReference>
<reference evidence="2 3" key="1">
    <citation type="journal article" date="2018" name="Sci. Rep.">
        <title>Genomic signatures of local adaptation to the degree of environmental predictability in rotifers.</title>
        <authorList>
            <person name="Franch-Gras L."/>
            <person name="Hahn C."/>
            <person name="Garcia-Roger E.M."/>
            <person name="Carmona M.J."/>
            <person name="Serra M."/>
            <person name="Gomez A."/>
        </authorList>
    </citation>
    <scope>NUCLEOTIDE SEQUENCE [LARGE SCALE GENOMIC DNA]</scope>
    <source>
        <strain evidence="2">HYR1</strain>
    </source>
</reference>
<proteinExistence type="predicted"/>
<organism evidence="2 3">
    <name type="scientific">Brachionus plicatilis</name>
    <name type="common">Marine rotifer</name>
    <name type="synonym">Brachionus muelleri</name>
    <dbReference type="NCBI Taxonomy" id="10195"/>
    <lineage>
        <taxon>Eukaryota</taxon>
        <taxon>Metazoa</taxon>
        <taxon>Spiralia</taxon>
        <taxon>Gnathifera</taxon>
        <taxon>Rotifera</taxon>
        <taxon>Eurotatoria</taxon>
        <taxon>Monogononta</taxon>
        <taxon>Pseudotrocha</taxon>
        <taxon>Ploima</taxon>
        <taxon>Brachionidae</taxon>
        <taxon>Brachionus</taxon>
    </lineage>
</organism>
<feature type="transmembrane region" description="Helical" evidence="1">
    <location>
        <begin position="40"/>
        <end position="60"/>
    </location>
</feature>
<name>A0A3M7RAP0_BRAPC</name>
<protein>
    <submittedName>
        <fullName evidence="2">Uncharacterized protein</fullName>
    </submittedName>
</protein>
<comment type="caution">
    <text evidence="2">The sequence shown here is derived from an EMBL/GenBank/DDBJ whole genome shotgun (WGS) entry which is preliminary data.</text>
</comment>
<feature type="transmembrane region" description="Helical" evidence="1">
    <location>
        <begin position="66"/>
        <end position="86"/>
    </location>
</feature>